<protein>
    <submittedName>
        <fullName evidence="2">Uncharacterized protein</fullName>
    </submittedName>
</protein>
<keyword evidence="3" id="KW-1185">Reference proteome</keyword>
<proteinExistence type="predicted"/>
<accession>A0ABQ1A692</accession>
<feature type="region of interest" description="Disordered" evidence="1">
    <location>
        <begin position="1"/>
        <end position="55"/>
    </location>
</feature>
<organism evidence="2 3">
    <name type="scientific">Aspergillus lentulus</name>
    <dbReference type="NCBI Taxonomy" id="293939"/>
    <lineage>
        <taxon>Eukaryota</taxon>
        <taxon>Fungi</taxon>
        <taxon>Dikarya</taxon>
        <taxon>Ascomycota</taxon>
        <taxon>Pezizomycotina</taxon>
        <taxon>Eurotiomycetes</taxon>
        <taxon>Eurotiomycetidae</taxon>
        <taxon>Eurotiales</taxon>
        <taxon>Aspergillaceae</taxon>
        <taxon>Aspergillus</taxon>
        <taxon>Aspergillus subgen. Fumigati</taxon>
    </lineage>
</organism>
<feature type="compositionally biased region" description="Polar residues" evidence="1">
    <location>
        <begin position="12"/>
        <end position="26"/>
    </location>
</feature>
<sequence>MLLSDRRVVLQSKDQGNHGTPTTTFGVSPKKRRMSRHRREDLSEGSGPDLAEETGPGEILETCGQGSADPWFDLPLRQLVMESREVVLSLIKRDAQHHFIVKTAVTVQLIVKVFTTGQPATISIQLPYRFVKLQIHVNNGNWL</sequence>
<gene>
    <name evidence="2" type="ORF">IFM60648_04190</name>
</gene>
<reference evidence="2 3" key="1">
    <citation type="submission" date="2020-01" db="EMBL/GenBank/DDBJ databases">
        <title>Draft genome sequence of Aspergillus lentulus IFM 60648.</title>
        <authorList>
            <person name="Takahashi H."/>
            <person name="Yaguchi T."/>
        </authorList>
    </citation>
    <scope>NUCLEOTIDE SEQUENCE [LARGE SCALE GENOMIC DNA]</scope>
    <source>
        <strain evidence="2 3">IFM 60648</strain>
    </source>
</reference>
<comment type="caution">
    <text evidence="2">The sequence shown here is derived from an EMBL/GenBank/DDBJ whole genome shotgun (WGS) entry which is preliminary data.</text>
</comment>
<evidence type="ECO:0000313" key="2">
    <source>
        <dbReference type="EMBL" id="GFF74424.1"/>
    </source>
</evidence>
<evidence type="ECO:0000256" key="1">
    <source>
        <dbReference type="SAM" id="MobiDB-lite"/>
    </source>
</evidence>
<dbReference type="Proteomes" id="UP000465220">
    <property type="component" value="Unassembled WGS sequence"/>
</dbReference>
<name>A0ABQ1A692_ASPLE</name>
<dbReference type="EMBL" id="BLKI01000019">
    <property type="protein sequence ID" value="GFF74424.1"/>
    <property type="molecule type" value="Genomic_DNA"/>
</dbReference>
<evidence type="ECO:0000313" key="3">
    <source>
        <dbReference type="Proteomes" id="UP000465220"/>
    </source>
</evidence>